<evidence type="ECO:0000259" key="1">
    <source>
        <dbReference type="Pfam" id="PF08031"/>
    </source>
</evidence>
<sequence length="112" mass="12950">MKGQGYWGFIYSQGGVIGTKMGSTAYVHRKAVASFQFGVSDPESVSWLTDLYKFLRPHYSESEQNYADLDERDWKTLYYASNLERLIQIKRKYDPGNLFRYPFSIPLNTSGV</sequence>
<evidence type="ECO:0000313" key="2">
    <source>
        <dbReference type="EMBL" id="KAK9753058.1"/>
    </source>
</evidence>
<proteinExistence type="predicted"/>
<name>A0ABR2WCP4_9FUNG</name>
<accession>A0ABR2WCP4</accession>
<feature type="domain" description="Berberine/berberine-like" evidence="1">
    <location>
        <begin position="65"/>
        <end position="106"/>
    </location>
</feature>
<dbReference type="InterPro" id="IPR012951">
    <property type="entry name" value="BBE"/>
</dbReference>
<protein>
    <recommendedName>
        <fullName evidence="1">Berberine/berberine-like domain-containing protein</fullName>
    </recommendedName>
</protein>
<dbReference type="Proteomes" id="UP001479436">
    <property type="component" value="Unassembled WGS sequence"/>
</dbReference>
<comment type="caution">
    <text evidence="2">The sequence shown here is derived from an EMBL/GenBank/DDBJ whole genome shotgun (WGS) entry which is preliminary data.</text>
</comment>
<organism evidence="2 3">
    <name type="scientific">Basidiobolus ranarum</name>
    <dbReference type="NCBI Taxonomy" id="34480"/>
    <lineage>
        <taxon>Eukaryota</taxon>
        <taxon>Fungi</taxon>
        <taxon>Fungi incertae sedis</taxon>
        <taxon>Zoopagomycota</taxon>
        <taxon>Entomophthoromycotina</taxon>
        <taxon>Basidiobolomycetes</taxon>
        <taxon>Basidiobolales</taxon>
        <taxon>Basidiobolaceae</taxon>
        <taxon>Basidiobolus</taxon>
    </lineage>
</organism>
<dbReference type="InterPro" id="IPR016169">
    <property type="entry name" value="FAD-bd_PCMH_sub2"/>
</dbReference>
<gene>
    <name evidence="2" type="ORF">K7432_017981</name>
</gene>
<dbReference type="Gene3D" id="3.40.462.20">
    <property type="match status" value="1"/>
</dbReference>
<dbReference type="Gene3D" id="3.30.465.10">
    <property type="match status" value="1"/>
</dbReference>
<reference evidence="2 3" key="1">
    <citation type="submission" date="2023-04" db="EMBL/GenBank/DDBJ databases">
        <title>Genome of Basidiobolus ranarum AG-B5.</title>
        <authorList>
            <person name="Stajich J.E."/>
            <person name="Carter-House D."/>
            <person name="Gryganskyi A."/>
        </authorList>
    </citation>
    <scope>NUCLEOTIDE SEQUENCE [LARGE SCALE GENOMIC DNA]</scope>
    <source>
        <strain evidence="2 3">AG-B5</strain>
    </source>
</reference>
<dbReference type="Pfam" id="PF08031">
    <property type="entry name" value="BBE"/>
    <property type="match status" value="1"/>
</dbReference>
<dbReference type="EMBL" id="JASJQH010004792">
    <property type="protein sequence ID" value="KAK9753058.1"/>
    <property type="molecule type" value="Genomic_DNA"/>
</dbReference>
<keyword evidence="3" id="KW-1185">Reference proteome</keyword>
<evidence type="ECO:0000313" key="3">
    <source>
        <dbReference type="Proteomes" id="UP001479436"/>
    </source>
</evidence>